<protein>
    <recommendedName>
        <fullName evidence="1">NAD(P)-binding domain-containing protein</fullName>
    </recommendedName>
</protein>
<dbReference type="InterPro" id="IPR051606">
    <property type="entry name" value="Polyketide_Oxido-like"/>
</dbReference>
<dbReference type="GO" id="GO:0016646">
    <property type="term" value="F:oxidoreductase activity, acting on the CH-NH group of donors, NAD or NADP as acceptor"/>
    <property type="evidence" value="ECO:0007669"/>
    <property type="project" value="TreeGrafter"/>
</dbReference>
<reference evidence="2" key="1">
    <citation type="submission" date="2012-01" db="EMBL/GenBank/DDBJ databases">
        <title>The Genome Sequence of Treponema denticola H-22.</title>
        <authorList>
            <consortium name="The Broad Institute Genome Sequencing Platform"/>
            <person name="Earl A."/>
            <person name="Ward D."/>
            <person name="Feldgarden M."/>
            <person name="Gevers D."/>
            <person name="Blanton J.M."/>
            <person name="Fenno C.J."/>
            <person name="Baranova O.V."/>
            <person name="Mathney J."/>
            <person name="Dewhirst F.E."/>
            <person name="Izard J."/>
            <person name="Young S.K."/>
            <person name="Zeng Q."/>
            <person name="Gargeya S."/>
            <person name="Fitzgerald M."/>
            <person name="Haas B."/>
            <person name="Abouelleil A."/>
            <person name="Alvarado L."/>
            <person name="Arachchi H.M."/>
            <person name="Berlin A."/>
            <person name="Chapman S.B."/>
            <person name="Gearin G."/>
            <person name="Goldberg J."/>
            <person name="Griggs A."/>
            <person name="Gujja S."/>
            <person name="Hansen M."/>
            <person name="Heiman D."/>
            <person name="Howarth C."/>
            <person name="Larimer J."/>
            <person name="Lui A."/>
            <person name="MacDonald P.J.P."/>
            <person name="McCowen C."/>
            <person name="Montmayeur A."/>
            <person name="Murphy C."/>
            <person name="Neiman D."/>
            <person name="Pearson M."/>
            <person name="Priest M."/>
            <person name="Roberts A."/>
            <person name="Saif S."/>
            <person name="Shea T."/>
            <person name="Sisk P."/>
            <person name="Stolte C."/>
            <person name="Sykes S."/>
            <person name="Wortman J."/>
            <person name="Nusbaum C."/>
            <person name="Birren B."/>
        </authorList>
    </citation>
    <scope>NUCLEOTIDE SEQUENCE [LARGE SCALE GENOMIC DNA]</scope>
    <source>
        <strain evidence="2">H-22</strain>
    </source>
</reference>
<dbReference type="SUPFAM" id="SSF51735">
    <property type="entry name" value="NAD(P)-binding Rossmann-fold domains"/>
    <property type="match status" value="1"/>
</dbReference>
<dbReference type="Pfam" id="PF13460">
    <property type="entry name" value="NAD_binding_10"/>
    <property type="match status" value="1"/>
</dbReference>
<feature type="domain" description="NAD(P)-binding" evidence="1">
    <location>
        <begin position="8"/>
        <end position="194"/>
    </location>
</feature>
<dbReference type="RefSeq" id="WP_002685607.1">
    <property type="nucleotide sequence ID" value="NZ_CM001795.1"/>
</dbReference>
<sequence>MKKIAIIGANGKQGHCLTNEAVMRGFDVTAIIRQPCAKNKKARVLQKDLFDLKPEDLAGFDAVIDAFGAWTPETFDRHITSLRHLCDCVKNTKIRLLIVGGAGCLYTDKEHKTILLNAPNFPEEFRPLAQAETNAFLELKERKDVLWTYLSPPLDFKAEGKRTGKYKLAGKDLPFNSNGESTISYADYAIAMIDEIENGKFIQDNFSVVSL</sequence>
<dbReference type="PATRIC" id="fig|999432.5.peg.2273"/>
<dbReference type="InterPro" id="IPR036291">
    <property type="entry name" value="NAD(P)-bd_dom_sf"/>
</dbReference>
<proteinExistence type="predicted"/>
<dbReference type="PANTHER" id="PTHR43355:SF2">
    <property type="entry name" value="FLAVIN REDUCTASE (NADPH)"/>
    <property type="match status" value="1"/>
</dbReference>
<dbReference type="Proteomes" id="UP000011705">
    <property type="component" value="Chromosome"/>
</dbReference>
<dbReference type="InterPro" id="IPR016040">
    <property type="entry name" value="NAD(P)-bd_dom"/>
</dbReference>
<comment type="caution">
    <text evidence="2">The sequence shown here is derived from an EMBL/GenBank/DDBJ whole genome shotgun (WGS) entry which is preliminary data.</text>
</comment>
<dbReference type="EMBL" id="AGDV01000021">
    <property type="protein sequence ID" value="EMB30505.1"/>
    <property type="molecule type" value="Genomic_DNA"/>
</dbReference>
<evidence type="ECO:0000313" key="2">
    <source>
        <dbReference type="EMBL" id="EMB30505.1"/>
    </source>
</evidence>
<accession>A0A0E2E1C2</accession>
<organism evidence="2">
    <name type="scientific">Treponema denticola H-22</name>
    <dbReference type="NCBI Taxonomy" id="999432"/>
    <lineage>
        <taxon>Bacteria</taxon>
        <taxon>Pseudomonadati</taxon>
        <taxon>Spirochaetota</taxon>
        <taxon>Spirochaetia</taxon>
        <taxon>Spirochaetales</taxon>
        <taxon>Treponemataceae</taxon>
        <taxon>Treponema</taxon>
    </lineage>
</organism>
<gene>
    <name evidence="2" type="ORF">HMPREF9726_02190</name>
</gene>
<dbReference type="Gene3D" id="3.40.50.720">
    <property type="entry name" value="NAD(P)-binding Rossmann-like Domain"/>
    <property type="match status" value="1"/>
</dbReference>
<name>A0A0E2E1C2_TREDN</name>
<dbReference type="CDD" id="cd05244">
    <property type="entry name" value="BVR-B_like_SDR_a"/>
    <property type="match status" value="1"/>
</dbReference>
<dbReference type="AlphaFoldDB" id="A0A0E2E1C2"/>
<dbReference type="HOGENOM" id="CLU_025711_3_2_12"/>
<evidence type="ECO:0000259" key="1">
    <source>
        <dbReference type="Pfam" id="PF13460"/>
    </source>
</evidence>
<dbReference type="PANTHER" id="PTHR43355">
    <property type="entry name" value="FLAVIN REDUCTASE (NADPH)"/>
    <property type="match status" value="1"/>
</dbReference>